<comment type="caution">
    <text evidence="6">The sequence shown here is derived from an EMBL/GenBank/DDBJ whole genome shotgun (WGS) entry which is preliminary data.</text>
</comment>
<sequence length="307" mass="33648">MDTIDALHKSPAKLAVPMDALAFSFDRKVGDMTITPLTDGYLDPDFKFLRDIPDENVQLLLKLGHRDGPPRASVNAYAVRAGERIFLIDTGSGNTMGPTCGRLFESLEAAGIAPADVEAIMLTHVHPDHSNGLIDLATNTRLFPNAEILLHEKELAHWFDDDEMAAADERAQHRYFEMGRRQLTPYVEAGRVRTFNEGEILPGILAVPCHGHTPGHTAYQIGTGPGAILVWGDTVHVQEVQLPFPDVTVIFDWNPVDAATSRRRIIEKVVAEGLTVAGAHLHFPGFGNIARNGPGYALVQQPELLKM</sequence>
<evidence type="ECO:0000256" key="4">
    <source>
        <dbReference type="ARBA" id="ARBA00022833"/>
    </source>
</evidence>
<evidence type="ECO:0000256" key="1">
    <source>
        <dbReference type="ARBA" id="ARBA00007749"/>
    </source>
</evidence>
<accession>A0A246JR28</accession>
<dbReference type="InterPro" id="IPR051013">
    <property type="entry name" value="MBL_superfamily_lactonases"/>
</dbReference>
<dbReference type="GO" id="GO:0046872">
    <property type="term" value="F:metal ion binding"/>
    <property type="evidence" value="ECO:0007669"/>
    <property type="project" value="UniProtKB-KW"/>
</dbReference>
<evidence type="ECO:0000256" key="2">
    <source>
        <dbReference type="ARBA" id="ARBA00022723"/>
    </source>
</evidence>
<evidence type="ECO:0000313" key="6">
    <source>
        <dbReference type="EMBL" id="OWQ95465.1"/>
    </source>
</evidence>
<dbReference type="OrthoDB" id="9773738at2"/>
<dbReference type="EMBL" id="NISK01000003">
    <property type="protein sequence ID" value="OWQ95465.1"/>
    <property type="molecule type" value="Genomic_DNA"/>
</dbReference>
<keyword evidence="4" id="KW-0862">Zinc</keyword>
<evidence type="ECO:0000256" key="3">
    <source>
        <dbReference type="ARBA" id="ARBA00022801"/>
    </source>
</evidence>
<keyword evidence="7" id="KW-1185">Reference proteome</keyword>
<dbReference type="SUPFAM" id="SSF56281">
    <property type="entry name" value="Metallo-hydrolase/oxidoreductase"/>
    <property type="match status" value="1"/>
</dbReference>
<keyword evidence="2" id="KW-0479">Metal-binding</keyword>
<dbReference type="InterPro" id="IPR001279">
    <property type="entry name" value="Metallo-B-lactamas"/>
</dbReference>
<evidence type="ECO:0000313" key="7">
    <source>
        <dbReference type="Proteomes" id="UP000197361"/>
    </source>
</evidence>
<reference evidence="6 7" key="1">
    <citation type="journal article" date="2010" name="Int. J. Syst. Evol. Microbiol.">
        <title>Sphingopyxis bauzanensis sp. nov., a psychrophilic bacterium isolated from soil.</title>
        <authorList>
            <person name="Zhang D.C."/>
            <person name="Liu H.C."/>
            <person name="Xin Y.H."/>
            <person name="Zhou Y.G."/>
            <person name="Schinner F."/>
            <person name="Margesin R."/>
        </authorList>
    </citation>
    <scope>NUCLEOTIDE SEQUENCE [LARGE SCALE GENOMIC DNA]</scope>
    <source>
        <strain evidence="6 7">DSM 22271</strain>
    </source>
</reference>
<dbReference type="PANTHER" id="PTHR42978">
    <property type="entry name" value="QUORUM-QUENCHING LACTONASE YTNP-RELATED-RELATED"/>
    <property type="match status" value="1"/>
</dbReference>
<dbReference type="PANTHER" id="PTHR42978:SF6">
    <property type="entry name" value="QUORUM-QUENCHING LACTONASE YTNP-RELATED"/>
    <property type="match status" value="1"/>
</dbReference>
<protein>
    <submittedName>
        <fullName evidence="6">MBL fold metallo-hydrolase</fullName>
    </submittedName>
</protein>
<dbReference type="AlphaFoldDB" id="A0A246JR28"/>
<feature type="domain" description="Metallo-beta-lactamase" evidence="5">
    <location>
        <begin position="73"/>
        <end position="280"/>
    </location>
</feature>
<dbReference type="Pfam" id="PF00753">
    <property type="entry name" value="Lactamase_B"/>
    <property type="match status" value="1"/>
</dbReference>
<dbReference type="Proteomes" id="UP000197361">
    <property type="component" value="Unassembled WGS sequence"/>
</dbReference>
<dbReference type="SMART" id="SM00849">
    <property type="entry name" value="Lactamase_B"/>
    <property type="match status" value="1"/>
</dbReference>
<keyword evidence="3 6" id="KW-0378">Hydrolase</keyword>
<gene>
    <name evidence="6" type="ORF">CDQ92_11575</name>
</gene>
<name>A0A246JR28_9SPHN</name>
<dbReference type="Gene3D" id="3.60.15.10">
    <property type="entry name" value="Ribonuclease Z/Hydroxyacylglutathione hydrolase-like"/>
    <property type="match status" value="1"/>
</dbReference>
<organism evidence="6 7">
    <name type="scientific">Sphingopyxis bauzanensis</name>
    <dbReference type="NCBI Taxonomy" id="651663"/>
    <lineage>
        <taxon>Bacteria</taxon>
        <taxon>Pseudomonadati</taxon>
        <taxon>Pseudomonadota</taxon>
        <taxon>Alphaproteobacteria</taxon>
        <taxon>Sphingomonadales</taxon>
        <taxon>Sphingomonadaceae</taxon>
        <taxon>Sphingopyxis</taxon>
    </lineage>
</organism>
<dbReference type="InterPro" id="IPR036866">
    <property type="entry name" value="RibonucZ/Hydroxyglut_hydro"/>
</dbReference>
<dbReference type="GO" id="GO:0016787">
    <property type="term" value="F:hydrolase activity"/>
    <property type="evidence" value="ECO:0007669"/>
    <property type="project" value="UniProtKB-KW"/>
</dbReference>
<comment type="similarity">
    <text evidence="1">Belongs to the metallo-beta-lactamase superfamily.</text>
</comment>
<dbReference type="CDD" id="cd07720">
    <property type="entry name" value="OPHC2-like_MBL-fold"/>
    <property type="match status" value="1"/>
</dbReference>
<evidence type="ECO:0000259" key="5">
    <source>
        <dbReference type="SMART" id="SM00849"/>
    </source>
</evidence>
<proteinExistence type="inferred from homology"/>